<keyword evidence="2" id="KW-1133">Transmembrane helix</keyword>
<dbReference type="Proteomes" id="UP000811246">
    <property type="component" value="Chromosome 15"/>
</dbReference>
<feature type="region of interest" description="Disordered" evidence="1">
    <location>
        <begin position="41"/>
        <end position="60"/>
    </location>
</feature>
<gene>
    <name evidence="3" type="ORF">I3842_15G108100</name>
</gene>
<sequence>MDIMVKKQKPLYHRTTQYICMYFHQTELFLLQLSTRMATTSASLPEQQQPGETLMSPGVASSSSSSSSAWHSSGSLGPFFAVMSVLTVLAIISCVLGKRCTERAASSMESIGDRDIFGWVKRKCRPRCISGDVEIGAKIMGFGKGKNDVKVKDGENQPPPQA</sequence>
<reference evidence="3" key="1">
    <citation type="submission" date="2021-01" db="EMBL/GenBank/DDBJ databases">
        <authorList>
            <person name="Lovell J.T."/>
            <person name="Bentley N."/>
            <person name="Bhattarai G."/>
            <person name="Jenkins J.W."/>
            <person name="Sreedasyam A."/>
            <person name="Alarcon Y."/>
            <person name="Bock C."/>
            <person name="Boston L."/>
            <person name="Carlson J."/>
            <person name="Cervantes K."/>
            <person name="Clermont K."/>
            <person name="Krom N."/>
            <person name="Kubenka K."/>
            <person name="Mamidi S."/>
            <person name="Mattison C."/>
            <person name="Monteros M."/>
            <person name="Pisani C."/>
            <person name="Plott C."/>
            <person name="Rajasekar S."/>
            <person name="Rhein H.S."/>
            <person name="Rohla C."/>
            <person name="Song M."/>
            <person name="Hilaire R.S."/>
            <person name="Shu S."/>
            <person name="Wells L."/>
            <person name="Wang X."/>
            <person name="Webber J."/>
            <person name="Heerema R.J."/>
            <person name="Klein P."/>
            <person name="Conner P."/>
            <person name="Grauke L."/>
            <person name="Grimwood J."/>
            <person name="Schmutz J."/>
            <person name="Randall J.J."/>
        </authorList>
    </citation>
    <scope>NUCLEOTIDE SEQUENCE</scope>
    <source>
        <tissue evidence="3">Leaf</tissue>
    </source>
</reference>
<keyword evidence="2" id="KW-0812">Transmembrane</keyword>
<feature type="compositionally biased region" description="Polar residues" evidence="1">
    <location>
        <begin position="41"/>
        <end position="51"/>
    </location>
</feature>
<dbReference type="PANTHER" id="PTHR33429">
    <property type="entry name" value="OS02G0708000 PROTEIN-RELATED"/>
    <property type="match status" value="1"/>
</dbReference>
<organism evidence="3 4">
    <name type="scientific">Carya illinoinensis</name>
    <name type="common">Pecan</name>
    <dbReference type="NCBI Taxonomy" id="32201"/>
    <lineage>
        <taxon>Eukaryota</taxon>
        <taxon>Viridiplantae</taxon>
        <taxon>Streptophyta</taxon>
        <taxon>Embryophyta</taxon>
        <taxon>Tracheophyta</taxon>
        <taxon>Spermatophyta</taxon>
        <taxon>Magnoliopsida</taxon>
        <taxon>eudicotyledons</taxon>
        <taxon>Gunneridae</taxon>
        <taxon>Pentapetalae</taxon>
        <taxon>rosids</taxon>
        <taxon>fabids</taxon>
        <taxon>Fagales</taxon>
        <taxon>Juglandaceae</taxon>
        <taxon>Carya</taxon>
    </lineage>
</organism>
<feature type="transmembrane region" description="Helical" evidence="2">
    <location>
        <begin position="76"/>
        <end position="96"/>
    </location>
</feature>
<evidence type="ECO:0000256" key="2">
    <source>
        <dbReference type="SAM" id="Phobius"/>
    </source>
</evidence>
<dbReference type="PANTHER" id="PTHR33429:SF23">
    <property type="entry name" value="OS02G0709350 PROTEIN"/>
    <property type="match status" value="1"/>
</dbReference>
<dbReference type="AlphaFoldDB" id="A0A922A7U4"/>
<evidence type="ECO:0000313" key="4">
    <source>
        <dbReference type="Proteomes" id="UP000811246"/>
    </source>
</evidence>
<dbReference type="OrthoDB" id="1738567at2759"/>
<comment type="caution">
    <text evidence="3">The sequence shown here is derived from an EMBL/GenBank/DDBJ whole genome shotgun (WGS) entry which is preliminary data.</text>
</comment>
<protein>
    <recommendedName>
        <fullName evidence="5">Transmembrane protein</fullName>
    </recommendedName>
</protein>
<evidence type="ECO:0000313" key="3">
    <source>
        <dbReference type="EMBL" id="KAG6675530.1"/>
    </source>
</evidence>
<evidence type="ECO:0000256" key="1">
    <source>
        <dbReference type="SAM" id="MobiDB-lite"/>
    </source>
</evidence>
<name>A0A922A7U4_CARIL</name>
<evidence type="ECO:0008006" key="5">
    <source>
        <dbReference type="Google" id="ProtNLM"/>
    </source>
</evidence>
<proteinExistence type="predicted"/>
<dbReference type="EMBL" id="CM031839">
    <property type="protein sequence ID" value="KAG6675530.1"/>
    <property type="molecule type" value="Genomic_DNA"/>
</dbReference>
<keyword evidence="2" id="KW-0472">Membrane</keyword>
<accession>A0A922A7U4</accession>